<dbReference type="RefSeq" id="WP_173416768.1">
    <property type="nucleotide sequence ID" value="NZ_CP054139.1"/>
</dbReference>
<dbReference type="Proteomes" id="UP000505355">
    <property type="component" value="Chromosome"/>
</dbReference>
<keyword evidence="3" id="KW-1185">Reference proteome</keyword>
<dbReference type="SUPFAM" id="SSF54292">
    <property type="entry name" value="2Fe-2S ferredoxin-like"/>
    <property type="match status" value="1"/>
</dbReference>
<dbReference type="InterPro" id="IPR001041">
    <property type="entry name" value="2Fe-2S_ferredoxin-type"/>
</dbReference>
<protein>
    <submittedName>
        <fullName evidence="2">2Fe-2S iron-sulfur cluster binding domain-containing protein</fullName>
    </submittedName>
</protein>
<dbReference type="Gene3D" id="3.10.20.30">
    <property type="match status" value="1"/>
</dbReference>
<proteinExistence type="predicted"/>
<feature type="domain" description="2Fe-2S ferredoxin-type" evidence="1">
    <location>
        <begin position="5"/>
        <end position="92"/>
    </location>
</feature>
<organism evidence="2 3">
    <name type="scientific">Mucilaginibacter mali</name>
    <dbReference type="NCBI Taxonomy" id="2740462"/>
    <lineage>
        <taxon>Bacteria</taxon>
        <taxon>Pseudomonadati</taxon>
        <taxon>Bacteroidota</taxon>
        <taxon>Sphingobacteriia</taxon>
        <taxon>Sphingobacteriales</taxon>
        <taxon>Sphingobacteriaceae</taxon>
        <taxon>Mucilaginibacter</taxon>
    </lineage>
</organism>
<dbReference type="Pfam" id="PF00111">
    <property type="entry name" value="Fer2"/>
    <property type="match status" value="1"/>
</dbReference>
<dbReference type="GO" id="GO:0051537">
    <property type="term" value="F:2 iron, 2 sulfur cluster binding"/>
    <property type="evidence" value="ECO:0007669"/>
    <property type="project" value="InterPro"/>
</dbReference>
<evidence type="ECO:0000259" key="1">
    <source>
        <dbReference type="PROSITE" id="PS51085"/>
    </source>
</evidence>
<dbReference type="InterPro" id="IPR012675">
    <property type="entry name" value="Beta-grasp_dom_sf"/>
</dbReference>
<evidence type="ECO:0000313" key="3">
    <source>
        <dbReference type="Proteomes" id="UP000505355"/>
    </source>
</evidence>
<evidence type="ECO:0000313" key="2">
    <source>
        <dbReference type="EMBL" id="QKJ32116.1"/>
    </source>
</evidence>
<dbReference type="InterPro" id="IPR006058">
    <property type="entry name" value="2Fe2S_fd_BS"/>
</dbReference>
<sequence>MPQENTINLTLHHLGEEYRVQTNRTRHHSLMTLIADELAIPGFGLCCGMGSCGTCLVQIAHQQSQVKRPVLACSMMINDDLANVDVFVPDRVY</sequence>
<accession>A0A7D4UGQ2</accession>
<dbReference type="KEGG" id="mmab:HQ865_20890"/>
<name>A0A7D4UGQ2_9SPHI</name>
<dbReference type="PROSITE" id="PS00197">
    <property type="entry name" value="2FE2S_FER_1"/>
    <property type="match status" value="1"/>
</dbReference>
<dbReference type="EMBL" id="CP054139">
    <property type="protein sequence ID" value="QKJ32116.1"/>
    <property type="molecule type" value="Genomic_DNA"/>
</dbReference>
<gene>
    <name evidence="2" type="ORF">HQ865_20890</name>
</gene>
<dbReference type="InterPro" id="IPR036010">
    <property type="entry name" value="2Fe-2S_ferredoxin-like_sf"/>
</dbReference>
<dbReference type="PROSITE" id="PS51085">
    <property type="entry name" value="2FE2S_FER_2"/>
    <property type="match status" value="1"/>
</dbReference>
<reference evidence="2 3" key="1">
    <citation type="submission" date="2020-05" db="EMBL/GenBank/DDBJ databases">
        <title>Mucilaginibacter mali sp. nov.</title>
        <authorList>
            <person name="Kim H.S."/>
            <person name="Lee K.C."/>
            <person name="Suh M.K."/>
            <person name="Kim J.-S."/>
            <person name="Han K.-I."/>
            <person name="Eom M.K."/>
            <person name="Shin Y.K."/>
            <person name="Lee J.-S."/>
        </authorList>
    </citation>
    <scope>NUCLEOTIDE SEQUENCE [LARGE SCALE GENOMIC DNA]</scope>
    <source>
        <strain evidence="2 3">G2-14</strain>
    </source>
</reference>
<dbReference type="AlphaFoldDB" id="A0A7D4UGQ2"/>